<dbReference type="InterPro" id="IPR011836">
    <property type="entry name" value="YhdP"/>
</dbReference>
<dbReference type="NCBIfam" id="TIGR02099">
    <property type="entry name" value="YhdP family protein"/>
    <property type="match status" value="1"/>
</dbReference>
<dbReference type="PANTHER" id="PTHR38690:SF1">
    <property type="entry name" value="PROTEASE"/>
    <property type="match status" value="1"/>
</dbReference>
<dbReference type="InterPro" id="IPR025263">
    <property type="entry name" value="YhdP_central"/>
</dbReference>
<proteinExistence type="predicted"/>
<dbReference type="AlphaFoldDB" id="A0A1K2H787"/>
<dbReference type="Proteomes" id="UP000186513">
    <property type="component" value="Unassembled WGS sequence"/>
</dbReference>
<dbReference type="PANTHER" id="PTHR38690">
    <property type="entry name" value="PROTEASE-RELATED"/>
    <property type="match status" value="1"/>
</dbReference>
<feature type="domain" description="YhdP central" evidence="1">
    <location>
        <begin position="9"/>
        <end position="1235"/>
    </location>
</feature>
<evidence type="ECO:0000313" key="2">
    <source>
        <dbReference type="EMBL" id="SFZ72301.1"/>
    </source>
</evidence>
<dbReference type="Pfam" id="PF13116">
    <property type="entry name" value="YhdP"/>
    <property type="match status" value="1"/>
</dbReference>
<organism evidence="2 3">
    <name type="scientific">Chitinimonas taiwanensis DSM 18899</name>
    <dbReference type="NCBI Taxonomy" id="1121279"/>
    <lineage>
        <taxon>Bacteria</taxon>
        <taxon>Pseudomonadati</taxon>
        <taxon>Pseudomonadota</taxon>
        <taxon>Betaproteobacteria</taxon>
        <taxon>Neisseriales</taxon>
        <taxon>Chitinibacteraceae</taxon>
        <taxon>Chitinimonas</taxon>
    </lineage>
</organism>
<dbReference type="EMBL" id="FPKR01000002">
    <property type="protein sequence ID" value="SFZ72301.1"/>
    <property type="molecule type" value="Genomic_DNA"/>
</dbReference>
<protein>
    <submittedName>
        <fullName evidence="2">TIGR02099 family protein</fullName>
    </submittedName>
</protein>
<evidence type="ECO:0000313" key="3">
    <source>
        <dbReference type="Proteomes" id="UP000186513"/>
    </source>
</evidence>
<name>A0A1K2H787_9NEIS</name>
<sequence>MLVWGGTAAWLQWWFFPRIEQYRPALVAEFSQRVGRPIGVDALQGGWRAGKPYLAMQGLSLRSNEGVLALSLPRAEATLSWWPLLLGQLRFDRLAAISPRLSLSRAPDGIVRLAGLALNGGEGDDAIAQWLLRQHEIAIEDGELIWQDALRGAPALKLAALNIKLENQLFGRHRLQLSATPPAGLAAPLQAELNWRGDDPADWQQWPGRLQLDIAQLRLADWARWVELPLGAQRGQLEAQLRLDFRGLKVQALDGQLALHEARLQLQPTLRPLEIKQLAGRLRWQQRDAAHSLSLDGLRLALADGQQLNGAQATLEWSPQGGRLDAGGLNLRGLGELPASLPLPAVWQQRLLGWQPSGRFEQLNLRWHGDGRDAQAYQGRLAFSNLAWQAPRPWPSAGPLDGELNLDGQSGRLSLRGARTRLDAGEFFLAPLQFDQLRLALAWQHTAQGWQLKLGDLLLRNADLQAQASASWAWPGKGAGYLKLDGSVARLRAGAVADYLPTVLGRETLDWLKHSLVAGEARNARFTLDGPLAQFPFADGQQGIWRVETETAGVQLDYAAGWPAVTGLDGKLSIVGNRLQVDASGRILGTRVPAVRALIPDLAMSTAVEIDGKVQGPTAEFFRFIAQSPLEQSLHGLGSLARAEGEGKLALQLQIPFEDADATTVQGQFQFQDNRLRIGSDMPPLSDLRGLLRFTERGLSAEGLSAHSLGGPLRADIRTEGDVVQIIATGRAEMRAAAEQYGLPLSERISGASSYRAQVSLPASGWQLQLDAPLQEVALDLPAPLGKAAGELRPLRLQLDAAERSERWQLALGNQLRARLLREPGAQGWALSRGEIRVGQGEPNMANRGLWLTVNLPELDLDPWLALQTQLESKPAAAETAASKATNPLSGVELRVDKLQLLGKQLDALSLRALPQAEAGWQLTASGKQVEGKLSWSPQARGRLFARLSRLQLPLPAAPGAPNETADPASKPVLPAIDLVAEDFQFRQNSLGRLVLQAQQQRENWQIDSLSLINPDGQLLASGLWRDQGADSSTRIRLAVESGNVGKLLGRFGYPETVQRGSGRLNGELSWQGAPTSPDYPSLSGNLRLEAQNGQFAKIDPGMGRLLGILSLQSLPRRLSLDFRDVFSEGFAFDRIEGDSKIVRGVLTTDNLTIVGPAAQVLFRGEADVARETQQLRVRIVPVVGDSVAVGVGVALVNPIAAVGAFLLQRVLKDPLGRLIAYEYDISGKWNDPQIKRVGAASGK</sequence>
<reference evidence="2 3" key="1">
    <citation type="submission" date="2016-11" db="EMBL/GenBank/DDBJ databases">
        <authorList>
            <person name="Jaros S."/>
            <person name="Januszkiewicz K."/>
            <person name="Wedrychowicz H."/>
        </authorList>
    </citation>
    <scope>NUCLEOTIDE SEQUENCE [LARGE SCALE GENOMIC DNA]</scope>
    <source>
        <strain evidence="2 3">DSM 18899</strain>
    </source>
</reference>
<evidence type="ECO:0000259" key="1">
    <source>
        <dbReference type="Pfam" id="PF13116"/>
    </source>
</evidence>
<dbReference type="STRING" id="1121279.SAMN02745887_00587"/>
<accession>A0A1K2H787</accession>
<keyword evidence="3" id="KW-1185">Reference proteome</keyword>
<gene>
    <name evidence="2" type="ORF">SAMN02745887_00587</name>
</gene>